<keyword evidence="3" id="KW-1185">Reference proteome</keyword>
<dbReference type="EMBL" id="CAKKNE010000005">
    <property type="protein sequence ID" value="CAH0375944.1"/>
    <property type="molecule type" value="Genomic_DNA"/>
</dbReference>
<dbReference type="Proteomes" id="UP000789595">
    <property type="component" value="Unassembled WGS sequence"/>
</dbReference>
<feature type="chain" id="PRO_5035278161" evidence="1">
    <location>
        <begin position="20"/>
        <end position="570"/>
    </location>
</feature>
<accession>A0A8J2SYM3</accession>
<protein>
    <submittedName>
        <fullName evidence="2">Uncharacterized protein</fullName>
    </submittedName>
</protein>
<evidence type="ECO:0000256" key="1">
    <source>
        <dbReference type="SAM" id="SignalP"/>
    </source>
</evidence>
<comment type="caution">
    <text evidence="2">The sequence shown here is derived from an EMBL/GenBank/DDBJ whole genome shotgun (WGS) entry which is preliminary data.</text>
</comment>
<name>A0A8J2SYM3_9STRA</name>
<proteinExistence type="predicted"/>
<evidence type="ECO:0000313" key="3">
    <source>
        <dbReference type="Proteomes" id="UP000789595"/>
    </source>
</evidence>
<organism evidence="2 3">
    <name type="scientific">Pelagomonas calceolata</name>
    <dbReference type="NCBI Taxonomy" id="35677"/>
    <lineage>
        <taxon>Eukaryota</taxon>
        <taxon>Sar</taxon>
        <taxon>Stramenopiles</taxon>
        <taxon>Ochrophyta</taxon>
        <taxon>Pelagophyceae</taxon>
        <taxon>Pelagomonadales</taxon>
        <taxon>Pelagomonadaceae</taxon>
        <taxon>Pelagomonas</taxon>
    </lineage>
</organism>
<gene>
    <name evidence="2" type="ORF">PECAL_5P04970</name>
</gene>
<keyword evidence="1" id="KW-0732">Signal</keyword>
<dbReference type="AlphaFoldDB" id="A0A8J2SYM3"/>
<feature type="signal peptide" evidence="1">
    <location>
        <begin position="1"/>
        <end position="19"/>
    </location>
</feature>
<reference evidence="2" key="1">
    <citation type="submission" date="2021-11" db="EMBL/GenBank/DDBJ databases">
        <authorList>
            <consortium name="Genoscope - CEA"/>
            <person name="William W."/>
        </authorList>
    </citation>
    <scope>NUCLEOTIDE SEQUENCE</scope>
</reference>
<evidence type="ECO:0000313" key="2">
    <source>
        <dbReference type="EMBL" id="CAH0375944.1"/>
    </source>
</evidence>
<sequence>MTAAMPRRALLCCLSLAAAQQRRELKAKAWFGKSNNRKESVPLEQHDGADASEPWLVHDVAATKQTAITHDRFHGLYPCQIGTPCPSYSAAFLASRLQVVDNAVTPNRMRRRNTNMESASYHMMGHRGAYDVWRTVDAFDYAVEHLSMYERMMHASKSGKDKGSALGDVLYGTFVDNLAKYEKRLKERCGGDDPALRRQKRFTDAERTVGVMPFYAAGKAGHDGHADIDPMHGLGSGHTRYESKALYLNITIRSIRCHFGAVAVSALDPRDRAYLEKGVGLPIIDDVLWVDHLPVNKPSFLGVATIREIQRRWTNESTALWRSLDFVHYTEADQILHIRPRHRHKLYQVLKSSEKGGAWKGGKMSILTPHRLNAIPRAQDVDFLRKAFDPPAYGNNLPEDVSEEVLRDLESQAAVVRKEEYQLPSAYEPRRDPWHLLVFGTQRGAWVRRELDGYGAKKTLELDDELRYGSCCYLRKGETSYPYDERGKRGGTRVDDSTAGTYLTNQWSNEDVDRPSPVEVVKIGDHALGILAGLCCHICARRGRLGRHCDNYCAPAAPGFEDCAVGEYAD</sequence>
<dbReference type="OrthoDB" id="198291at2759"/>